<feature type="compositionally biased region" description="Polar residues" evidence="1">
    <location>
        <begin position="28"/>
        <end position="48"/>
    </location>
</feature>
<accession>A0A0R3TFX0</accession>
<evidence type="ECO:0000313" key="2">
    <source>
        <dbReference type="WBParaSite" id="HNAJ_0000596101-mRNA-1"/>
    </source>
</evidence>
<feature type="compositionally biased region" description="Polar residues" evidence="1">
    <location>
        <begin position="1"/>
        <end position="14"/>
    </location>
</feature>
<name>A0A0R3TFX0_RODNA</name>
<organism evidence="2">
    <name type="scientific">Rodentolepis nana</name>
    <name type="common">Dwarf tapeworm</name>
    <name type="synonym">Hymenolepis nana</name>
    <dbReference type="NCBI Taxonomy" id="102285"/>
    <lineage>
        <taxon>Eukaryota</taxon>
        <taxon>Metazoa</taxon>
        <taxon>Spiralia</taxon>
        <taxon>Lophotrochozoa</taxon>
        <taxon>Platyhelminthes</taxon>
        <taxon>Cestoda</taxon>
        <taxon>Eucestoda</taxon>
        <taxon>Cyclophyllidea</taxon>
        <taxon>Hymenolepididae</taxon>
        <taxon>Rodentolepis</taxon>
    </lineage>
</organism>
<feature type="compositionally biased region" description="Low complexity" evidence="1">
    <location>
        <begin position="15"/>
        <end position="27"/>
    </location>
</feature>
<proteinExistence type="predicted"/>
<sequence length="48" mass="4986">LFYQACDSSSLTKMGSQSGLLQSQQSSATPAHTSNPQPSSTSAPESVR</sequence>
<dbReference type="WBParaSite" id="HNAJ_0000596101-mRNA-1">
    <property type="protein sequence ID" value="HNAJ_0000596101-mRNA-1"/>
    <property type="gene ID" value="HNAJ_0000596101"/>
</dbReference>
<feature type="region of interest" description="Disordered" evidence="1">
    <location>
        <begin position="1"/>
        <end position="48"/>
    </location>
</feature>
<evidence type="ECO:0000256" key="1">
    <source>
        <dbReference type="SAM" id="MobiDB-lite"/>
    </source>
</evidence>
<reference evidence="2" key="1">
    <citation type="submission" date="2017-02" db="UniProtKB">
        <authorList>
            <consortium name="WormBaseParasite"/>
        </authorList>
    </citation>
    <scope>IDENTIFICATION</scope>
</reference>
<dbReference type="AlphaFoldDB" id="A0A0R3TFX0"/>
<protein>
    <submittedName>
        <fullName evidence="2">Transcription factor 7 (T-cell specific, HMG-box)</fullName>
    </submittedName>
</protein>